<keyword evidence="2 5" id="KW-0067">ATP-binding</keyword>
<evidence type="ECO:0000256" key="3">
    <source>
        <dbReference type="ARBA" id="ARBA00023027"/>
    </source>
</evidence>
<comment type="caution">
    <text evidence="4">Lacks conserved residue(s) required for the propagation of feature annotation.</text>
</comment>
<sequence length="1712" mass="189411">MTAAAKAWHGLPFWHGRLGSGEVWPAPALVAQEANEARPGFSSCSADEYEDLPEVLAAKAKVVADLLRRSRYTVAYTGAGISTAAGIKDYASKAQSSKVKRLVTHESPEEGLEAEPTTSHRFFVALWRKKLLHHWVQQNHDGLPQKAGYPQHALNEIHGSWFDPSNPVVHFRAELRSSNFGWLLDAELRAELVLAVGTSLCDTPSTADRLVVSAAEHAHSLGAVVVSLQRTRLDRHVQLRVFAEADHFFQLVAQELEIHLCEPEICDAPAQIVLPDLVYLAAGPSAGRALRWRRKGSMLELDGGHLMGAWWLSCQAHPCPFPLANTMSRPMRARRVIDAARLVEAPFLTGPPAAFLSGRWRGDALRLAGREAHPSAEAERAQDLCWVLVVQGEELAGVGFTTWPAAHVLCGAAGRTWHRLVGRVAEGGTFQLELTWEDVVASRRPSEPLSEQQRCGGRLCCQINGRVWWDDRHGQFLLAGLWQDEEGVSGALLMSQEPNACAGRWEGSSKRYVLAVDPAQKPEAFGMVLGNSADGQLIRGFCEDGKVILQQNDADGSVQRQTFQLRLHDAGAWLVESSGATVQQMQPYQEVKELKEILGCYTQSSGAQLQLIEEEGKVKLQKGDQVLEPPGHLEHGCLRRGAQVAPLSGGTGRLERRRHEKCGRRSFVAYELPRTRREVQAASAEYKRSHCQRPFCDGLRSECWRVCGHIWSKRRDCSDLRVGGCALPSQSEQYPAGGAPQQGGWLVLLEPRVSLLASATNRSRRRTIGGLVDGHTVTEAYFAGRSEPEKEGQEPSSGSSEEAHFAYFQRFKTEGPAKVFQDLPPEEQRNYCEVSSMELTAFQNFKSWRQENEDSDSGSDESAFDRLSGEEKQSFVDAADAALDAEEDPDAAPAEEAPHEAPPQAAGPSEAERAAAVTLTRILSDAAHPRSFVECEDHPRQPESEASQAEDVGSDQVEESPEVSSEKGPDTTLEDGNEVQAAAVSEKSVRKRKRVATSSSSQSSFRSDDGRTTRTTRTTRTRAKEPPRAEVPRRKVTKGPPVRRTSAKAKPDSSCETFQTVQPACSGCDCPAPMNVPDGDWYCDLCTEQQLRRSRFPLRPGDRCWAPRWRRDALGRLRAIRWPAVLQRIDIGQMKANAADCHLLFLGDDQEEIWCASTTVLQWHEHHGHASNPALATAVRQAKELENLRTPDRKQEKIPSARTRTPKTPIQTPPKMRLSTAEMDVDVDKEVAVIKALLEEATTRQMRLEKLTTPVKAPRGKAKVETWSSLSENRRGGFESRTFSFDQVYDSGATDDQVFAGLEEELRAALDGEAVCILAYGATGSGKTHTVSNLAERVALTLSCEAEILEKDGVQLEVLVQVVEIYNEHFRDLLTAEVSPETPRLKMSSPSSSATLQGATQRRITREKDMLKSLQSALRFGQAQRATCSTLVHGRSSRSHLVMMMYFFTCDDLGRSREQRGRLSLVDLAGSERIKCSEATGDRLREAQHINRSLSALADVVVAKEKGVPHVPYRNSKLTHLLQDALGGQQKSRTVIIIALPPTRSALGETLHSLQLSSRLNSIAAQRIFLPEQPSEDDACLAFARQEAERLRLENARMRSQLEQLEEHDQARELELRELREQIQACVHSQVRPGIQQVQCGSAEKWRSTSPPSPVLEADSSAEMSREIAEQATVFLFSGFDGIGIDDHRVFGQPRELIAKDFELPTFVEEKG</sequence>
<keyword evidence="11" id="KW-1185">Reference proteome</keyword>
<proteinExistence type="inferred from homology"/>
<comment type="similarity">
    <text evidence="5">Belongs to the TRAFAC class myosin-kinesin ATPase superfamily. Kinesin family.</text>
</comment>
<dbReference type="Gene3D" id="3.40.850.10">
    <property type="entry name" value="Kinesin motor domain"/>
    <property type="match status" value="1"/>
</dbReference>
<feature type="domain" description="Kinesin motor" evidence="8">
    <location>
        <begin position="1209"/>
        <end position="1563"/>
    </location>
</feature>
<feature type="coiled-coil region" evidence="6">
    <location>
        <begin position="1581"/>
        <end position="1622"/>
    </location>
</feature>
<organism evidence="10 11">
    <name type="scientific">Durusdinium trenchii</name>
    <dbReference type="NCBI Taxonomy" id="1381693"/>
    <lineage>
        <taxon>Eukaryota</taxon>
        <taxon>Sar</taxon>
        <taxon>Alveolata</taxon>
        <taxon>Dinophyceae</taxon>
        <taxon>Suessiales</taxon>
        <taxon>Symbiodiniaceae</taxon>
        <taxon>Durusdinium</taxon>
    </lineage>
</organism>
<evidence type="ECO:0000256" key="1">
    <source>
        <dbReference type="ARBA" id="ARBA00022741"/>
    </source>
</evidence>
<dbReference type="PANTHER" id="PTHR47972:SF28">
    <property type="entry name" value="KINESIN-LIKE PROTEIN KLP-3"/>
    <property type="match status" value="1"/>
</dbReference>
<evidence type="ECO:0000256" key="7">
    <source>
        <dbReference type="SAM" id="MobiDB-lite"/>
    </source>
</evidence>
<feature type="region of interest" description="Disordered" evidence="7">
    <location>
        <begin position="1190"/>
        <end position="1214"/>
    </location>
</feature>
<feature type="region of interest" description="Disordered" evidence="7">
    <location>
        <begin position="884"/>
        <end position="1054"/>
    </location>
</feature>
<feature type="region of interest" description="Disordered" evidence="7">
    <location>
        <begin position="781"/>
        <end position="802"/>
    </location>
</feature>
<dbReference type="EMBL" id="CAXAMN010014446">
    <property type="protein sequence ID" value="CAK9043338.1"/>
    <property type="molecule type" value="Genomic_DNA"/>
</dbReference>
<dbReference type="InterPro" id="IPR029035">
    <property type="entry name" value="DHS-like_NAD/FAD-binding_dom"/>
</dbReference>
<dbReference type="PROSITE" id="PS50305">
    <property type="entry name" value="SIRTUIN"/>
    <property type="match status" value="1"/>
</dbReference>
<keyword evidence="1 5" id="KW-0547">Nucleotide-binding</keyword>
<accession>A0ABP0LX57</accession>
<keyword evidence="5" id="KW-0505">Motor protein</keyword>
<evidence type="ECO:0000256" key="4">
    <source>
        <dbReference type="PROSITE-ProRule" id="PRU00236"/>
    </source>
</evidence>
<dbReference type="PROSITE" id="PS50067">
    <property type="entry name" value="KINESIN_MOTOR_2"/>
    <property type="match status" value="1"/>
</dbReference>
<dbReference type="InterPro" id="IPR027417">
    <property type="entry name" value="P-loop_NTPase"/>
</dbReference>
<evidence type="ECO:0000256" key="6">
    <source>
        <dbReference type="SAM" id="Coils"/>
    </source>
</evidence>
<dbReference type="Proteomes" id="UP001642484">
    <property type="component" value="Unassembled WGS sequence"/>
</dbReference>
<evidence type="ECO:0008006" key="12">
    <source>
        <dbReference type="Google" id="ProtNLM"/>
    </source>
</evidence>
<dbReference type="SMART" id="SM00129">
    <property type="entry name" value="KISc"/>
    <property type="match status" value="1"/>
</dbReference>
<dbReference type="Pfam" id="PF00225">
    <property type="entry name" value="Kinesin"/>
    <property type="match status" value="1"/>
</dbReference>
<dbReference type="PROSITE" id="PS00411">
    <property type="entry name" value="KINESIN_MOTOR_1"/>
    <property type="match status" value="1"/>
</dbReference>
<feature type="compositionally biased region" description="Basic and acidic residues" evidence="7">
    <location>
        <begin position="1190"/>
        <end position="1199"/>
    </location>
</feature>
<dbReference type="SUPFAM" id="SSF52467">
    <property type="entry name" value="DHS-like NAD/FAD-binding domain"/>
    <property type="match status" value="1"/>
</dbReference>
<feature type="compositionally biased region" description="Basic and acidic residues" evidence="7">
    <location>
        <begin position="863"/>
        <end position="872"/>
    </location>
</feature>
<dbReference type="Gene3D" id="3.40.50.1220">
    <property type="entry name" value="TPP-binding domain"/>
    <property type="match status" value="1"/>
</dbReference>
<feature type="region of interest" description="Disordered" evidence="7">
    <location>
        <begin position="849"/>
        <end position="872"/>
    </location>
</feature>
<dbReference type="SUPFAM" id="SSF52540">
    <property type="entry name" value="P-loop containing nucleoside triphosphate hydrolases"/>
    <property type="match status" value="1"/>
</dbReference>
<dbReference type="PRINTS" id="PR00380">
    <property type="entry name" value="KINESINHEAVY"/>
</dbReference>
<evidence type="ECO:0000313" key="11">
    <source>
        <dbReference type="Proteomes" id="UP001642484"/>
    </source>
</evidence>
<protein>
    <recommendedName>
        <fullName evidence="12">Kinesin-like protein</fullName>
    </recommendedName>
</protein>
<evidence type="ECO:0000313" key="10">
    <source>
        <dbReference type="EMBL" id="CAK9043338.1"/>
    </source>
</evidence>
<comment type="caution">
    <text evidence="10">The sequence shown here is derived from an EMBL/GenBank/DDBJ whole genome shotgun (WGS) entry which is preliminary data.</text>
</comment>
<reference evidence="10 11" key="1">
    <citation type="submission" date="2024-02" db="EMBL/GenBank/DDBJ databases">
        <authorList>
            <person name="Chen Y."/>
            <person name="Shah S."/>
            <person name="Dougan E. K."/>
            <person name="Thang M."/>
            <person name="Chan C."/>
        </authorList>
    </citation>
    <scope>NUCLEOTIDE SEQUENCE [LARGE SCALE GENOMIC DNA]</scope>
</reference>
<feature type="compositionally biased region" description="Basic and acidic residues" evidence="7">
    <location>
        <begin position="927"/>
        <end position="943"/>
    </location>
</feature>
<keyword evidence="6" id="KW-0175">Coiled coil</keyword>
<feature type="domain" description="Deacetylase sirtuin-type" evidence="9">
    <location>
        <begin position="53"/>
        <end position="293"/>
    </location>
</feature>
<gene>
    <name evidence="10" type="ORF">CCMP2556_LOCUS22951</name>
</gene>
<dbReference type="InterPro" id="IPR026590">
    <property type="entry name" value="Ssirtuin_cat_dom"/>
</dbReference>
<evidence type="ECO:0000256" key="2">
    <source>
        <dbReference type="ARBA" id="ARBA00022840"/>
    </source>
</evidence>
<evidence type="ECO:0000256" key="5">
    <source>
        <dbReference type="PROSITE-ProRule" id="PRU00283"/>
    </source>
</evidence>
<feature type="compositionally biased region" description="Basic and acidic residues" evidence="7">
    <location>
        <begin position="1022"/>
        <end position="1033"/>
    </location>
</feature>
<dbReference type="InterPro" id="IPR001752">
    <property type="entry name" value="Kinesin_motor_dom"/>
</dbReference>
<evidence type="ECO:0000259" key="9">
    <source>
        <dbReference type="PROSITE" id="PS50305"/>
    </source>
</evidence>
<dbReference type="InterPro" id="IPR036961">
    <property type="entry name" value="Kinesin_motor_dom_sf"/>
</dbReference>
<dbReference type="PANTHER" id="PTHR47972">
    <property type="entry name" value="KINESIN-LIKE PROTEIN KLP-3"/>
    <property type="match status" value="1"/>
</dbReference>
<feature type="compositionally biased region" description="Acidic residues" evidence="7">
    <location>
        <begin position="952"/>
        <end position="961"/>
    </location>
</feature>
<name>A0ABP0LX57_9DINO</name>
<dbReference type="InterPro" id="IPR019821">
    <property type="entry name" value="Kinesin_motor_CS"/>
</dbReference>
<feature type="binding site" evidence="5">
    <location>
        <begin position="1321"/>
        <end position="1328"/>
    </location>
    <ligand>
        <name>ATP</name>
        <dbReference type="ChEBI" id="CHEBI:30616"/>
    </ligand>
</feature>
<keyword evidence="3" id="KW-0520">NAD</keyword>
<evidence type="ECO:0000259" key="8">
    <source>
        <dbReference type="PROSITE" id="PS50067"/>
    </source>
</evidence>
<dbReference type="InterPro" id="IPR027640">
    <property type="entry name" value="Kinesin-like_fam"/>
</dbReference>